<dbReference type="AlphaFoldDB" id="A0A7R8D020"/>
<dbReference type="EMBL" id="HG994585">
    <property type="protein sequence ID" value="CAF2979899.1"/>
    <property type="molecule type" value="Genomic_DNA"/>
</dbReference>
<reference evidence="1" key="1">
    <citation type="submission" date="2021-02" db="EMBL/GenBank/DDBJ databases">
        <authorList>
            <person name="Bekaert M."/>
        </authorList>
    </citation>
    <scope>NUCLEOTIDE SEQUENCE</scope>
    <source>
        <strain evidence="1">IoA-00</strain>
    </source>
</reference>
<gene>
    <name evidence="1" type="ORF">LSAA_11244</name>
</gene>
<evidence type="ECO:0000313" key="1">
    <source>
        <dbReference type="EMBL" id="CAF2979899.1"/>
    </source>
</evidence>
<protein>
    <submittedName>
        <fullName evidence="1">(salmon louse) hypothetical protein</fullName>
    </submittedName>
</protein>
<name>A0A7R8D020_LEPSM</name>
<organism evidence="1 2">
    <name type="scientific">Lepeophtheirus salmonis</name>
    <name type="common">Salmon louse</name>
    <name type="synonym">Caligus salmonis</name>
    <dbReference type="NCBI Taxonomy" id="72036"/>
    <lineage>
        <taxon>Eukaryota</taxon>
        <taxon>Metazoa</taxon>
        <taxon>Ecdysozoa</taxon>
        <taxon>Arthropoda</taxon>
        <taxon>Crustacea</taxon>
        <taxon>Multicrustacea</taxon>
        <taxon>Hexanauplia</taxon>
        <taxon>Copepoda</taxon>
        <taxon>Siphonostomatoida</taxon>
        <taxon>Caligidae</taxon>
        <taxon>Lepeophtheirus</taxon>
    </lineage>
</organism>
<evidence type="ECO:0000313" key="2">
    <source>
        <dbReference type="Proteomes" id="UP000675881"/>
    </source>
</evidence>
<keyword evidence="2" id="KW-1185">Reference proteome</keyword>
<accession>A0A7R8D020</accession>
<proteinExistence type="predicted"/>
<dbReference type="Proteomes" id="UP000675881">
    <property type="component" value="Chromosome 6"/>
</dbReference>
<sequence>MLKPPHCAPIKKLHIDQSEWDCEDFSSYALQSDDDDFNNPTHAKSVCTTSSPLKDRVSLLPTYELTKKRKGKRDKQQQHVVNNNKEAAGVETGTQTSAFKKAEMDLCERYYLILLCGTAFSSHTKYFLELKTKDINIFEADTSISEILEMKGKRTPLKINTIPPF</sequence>